<keyword evidence="5" id="KW-1185">Reference proteome</keyword>
<dbReference type="Pfam" id="PF12907">
    <property type="entry name" value="zf-met2"/>
    <property type="match status" value="1"/>
</dbReference>
<proteinExistence type="predicted"/>
<evidence type="ECO:0000313" key="4">
    <source>
        <dbReference type="EMBL" id="TFJ84081.1"/>
    </source>
</evidence>
<dbReference type="InterPro" id="IPR039438">
    <property type="entry name" value="At2g23090-like_Znf"/>
</dbReference>
<feature type="region of interest" description="Disordered" evidence="1">
    <location>
        <begin position="1"/>
        <end position="28"/>
    </location>
</feature>
<feature type="compositionally biased region" description="Basic and acidic residues" evidence="1">
    <location>
        <begin position="11"/>
        <end position="28"/>
    </location>
</feature>
<evidence type="ECO:0000313" key="5">
    <source>
        <dbReference type="Proteomes" id="UP000355283"/>
    </source>
</evidence>
<dbReference type="InterPro" id="IPR026939">
    <property type="entry name" value="ZNF706/At2g23090_sf"/>
</dbReference>
<dbReference type="Proteomes" id="UP000355283">
    <property type="component" value="Unassembled WGS sequence"/>
</dbReference>
<evidence type="ECO:0000259" key="3">
    <source>
        <dbReference type="Pfam" id="PF12907"/>
    </source>
</evidence>
<dbReference type="PANTHER" id="PTHR33788">
    <property type="entry name" value="OS07G0114300 PROTEIN"/>
    <property type="match status" value="1"/>
</dbReference>
<dbReference type="Gene3D" id="4.10.1050.10">
    <property type="entry name" value="At2g23090-like"/>
    <property type="match status" value="1"/>
</dbReference>
<protein>
    <submittedName>
        <fullName evidence="4">Uncharacterized protein</fullName>
    </submittedName>
</protein>
<evidence type="ECO:0000259" key="2">
    <source>
        <dbReference type="Pfam" id="PF04419"/>
    </source>
</evidence>
<dbReference type="Pfam" id="PF04419">
    <property type="entry name" value="SERF-like_N"/>
    <property type="match status" value="1"/>
</dbReference>
<organism evidence="4 5">
    <name type="scientific">Nannochloropsis salina CCMP1776</name>
    <dbReference type="NCBI Taxonomy" id="1027361"/>
    <lineage>
        <taxon>Eukaryota</taxon>
        <taxon>Sar</taxon>
        <taxon>Stramenopiles</taxon>
        <taxon>Ochrophyta</taxon>
        <taxon>Eustigmatophyceae</taxon>
        <taxon>Eustigmatales</taxon>
        <taxon>Monodopsidaceae</taxon>
        <taxon>Microchloropsis</taxon>
        <taxon>Microchloropsis salina</taxon>
    </lineage>
</organism>
<reference evidence="4 5" key="1">
    <citation type="submission" date="2019-01" db="EMBL/GenBank/DDBJ databases">
        <title>Nuclear Genome Assembly of the Microalgal Biofuel strain Nannochloropsis salina CCMP1776.</title>
        <authorList>
            <person name="Hovde B."/>
        </authorList>
    </citation>
    <scope>NUCLEOTIDE SEQUENCE [LARGE SCALE GENOMIC DNA]</scope>
    <source>
        <strain evidence="4 5">CCMP1776</strain>
    </source>
</reference>
<accession>A0A4D9CXH4</accession>
<comment type="caution">
    <text evidence="4">The sequence shown here is derived from an EMBL/GenBank/DDBJ whole genome shotgun (WGS) entry which is preliminary data.</text>
</comment>
<dbReference type="InterPro" id="IPR007513">
    <property type="entry name" value="SERF-like_N"/>
</dbReference>
<dbReference type="InterPro" id="IPR039713">
    <property type="entry name" value="At2g23090-like"/>
</dbReference>
<dbReference type="EMBL" id="SDOX01000020">
    <property type="protein sequence ID" value="TFJ84081.1"/>
    <property type="molecule type" value="Genomic_DNA"/>
</dbReference>
<feature type="domain" description="Small EDRK-rich factor-like N-terminal" evidence="2">
    <location>
        <begin position="3"/>
        <end position="35"/>
    </location>
</feature>
<feature type="domain" description="At2g23090-like zinc-binding" evidence="3">
    <location>
        <begin position="39"/>
        <end position="75"/>
    </location>
</feature>
<dbReference type="OrthoDB" id="370932at2759"/>
<dbReference type="SUPFAM" id="SSF118359">
    <property type="entry name" value="Expressed protein At2g23090/F21P24.15"/>
    <property type="match status" value="1"/>
</dbReference>
<dbReference type="AlphaFoldDB" id="A0A4D9CXH4"/>
<evidence type="ECO:0000256" key="1">
    <source>
        <dbReference type="SAM" id="MobiDB-lite"/>
    </source>
</evidence>
<dbReference type="PANTHER" id="PTHR33788:SF1">
    <property type="entry name" value="ZINC-BINDING PROTEIN"/>
    <property type="match status" value="1"/>
</dbReference>
<sequence>MGGGNGAKSASKRERNAKAKGPEAKSILKEKEKMMSQMCMICRATFMCTAKRPELEAHASGKHPKDTLAKCFPNLAA</sequence>
<name>A0A4D9CXH4_9STRA</name>
<gene>
    <name evidence="4" type="ORF">NSK_004554</name>
</gene>